<name>A0AAJ5WTB6_9BACT</name>
<sequence length="272" mass="30902">MKYCFWLIMAGAFLLAMGSCRSAKKIQTAVSKKDTSHVAPVIDARADSIRFISEVYQGIQKNRIDFRTFSAKVKVEFAGNDGKRTDVNANIRITRDSVIWVSINALLGIEAFRVMITPDSVKLLNKLDKIIQLRSVNYLQEVAKIPLTFYDLQELLIGNPVFLDSNIISYRKDDQTVSLVSVGKLFRNLLTVKSSDYALQQSKLDDIDVLRSRTGNISYGGYELKGGQRFSTSRRITLTEKTKLDIEMQFKQVDFNLDLSFPFAIPRNYKSQ</sequence>
<reference evidence="2" key="1">
    <citation type="submission" date="2023-03" db="EMBL/GenBank/DDBJ databases">
        <title>Andean soil-derived lignocellulolytic bacterial consortium as a source of novel taxa and putative plastic-active enzymes.</title>
        <authorList>
            <person name="Diaz-Garcia L."/>
            <person name="Chuvochina M."/>
            <person name="Feuerriegel G."/>
            <person name="Bunk B."/>
            <person name="Sproer C."/>
            <person name="Streit W.R."/>
            <person name="Rodriguez L.M."/>
            <person name="Overmann J."/>
            <person name="Jimenez D.J."/>
        </authorList>
    </citation>
    <scope>NUCLEOTIDE SEQUENCE</scope>
    <source>
        <strain evidence="2">MAG 7</strain>
    </source>
</reference>
<keyword evidence="1" id="KW-0732">Signal</keyword>
<accession>A0AAJ5WTB6</accession>
<dbReference type="EMBL" id="CP119311">
    <property type="protein sequence ID" value="WEK36282.1"/>
    <property type="molecule type" value="Genomic_DNA"/>
</dbReference>
<gene>
    <name evidence="2" type="ORF">P0Y53_02110</name>
</gene>
<dbReference type="Pfam" id="PF14125">
    <property type="entry name" value="DUF4292"/>
    <property type="match status" value="1"/>
</dbReference>
<evidence type="ECO:0000313" key="2">
    <source>
        <dbReference type="EMBL" id="WEK36282.1"/>
    </source>
</evidence>
<feature type="chain" id="PRO_5042463824" evidence="1">
    <location>
        <begin position="23"/>
        <end position="272"/>
    </location>
</feature>
<dbReference type="Gene3D" id="2.50.20.10">
    <property type="entry name" value="Lipoprotein localisation LolA/LolB/LppX"/>
    <property type="match status" value="1"/>
</dbReference>
<protein>
    <submittedName>
        <fullName evidence="2">DUF4292 domain-containing protein</fullName>
    </submittedName>
</protein>
<evidence type="ECO:0000256" key="1">
    <source>
        <dbReference type="SAM" id="SignalP"/>
    </source>
</evidence>
<organism evidence="2 3">
    <name type="scientific">Candidatus Pseudobacter hemicellulosilyticus</name>
    <dbReference type="NCBI Taxonomy" id="3121375"/>
    <lineage>
        <taxon>Bacteria</taxon>
        <taxon>Pseudomonadati</taxon>
        <taxon>Bacteroidota</taxon>
        <taxon>Chitinophagia</taxon>
        <taxon>Chitinophagales</taxon>
        <taxon>Chitinophagaceae</taxon>
        <taxon>Pseudobacter</taxon>
    </lineage>
</organism>
<dbReference type="Proteomes" id="UP001220610">
    <property type="component" value="Chromosome"/>
</dbReference>
<dbReference type="AlphaFoldDB" id="A0AAJ5WTB6"/>
<dbReference type="InterPro" id="IPR025634">
    <property type="entry name" value="DUF4292"/>
</dbReference>
<feature type="signal peptide" evidence="1">
    <location>
        <begin position="1"/>
        <end position="22"/>
    </location>
</feature>
<proteinExistence type="predicted"/>
<evidence type="ECO:0000313" key="3">
    <source>
        <dbReference type="Proteomes" id="UP001220610"/>
    </source>
</evidence>